<gene>
    <name evidence="2" type="ORF">Fot_17748</name>
</gene>
<dbReference type="AlphaFoldDB" id="A0ABD1VG83"/>
<keyword evidence="3" id="KW-1185">Reference proteome</keyword>
<name>A0ABD1VG83_9LAMI</name>
<dbReference type="Proteomes" id="UP001604277">
    <property type="component" value="Unassembled WGS sequence"/>
</dbReference>
<evidence type="ECO:0000256" key="1">
    <source>
        <dbReference type="SAM" id="MobiDB-lite"/>
    </source>
</evidence>
<dbReference type="EMBL" id="JBFOLJ010000005">
    <property type="protein sequence ID" value="KAL2536357.1"/>
    <property type="molecule type" value="Genomic_DNA"/>
</dbReference>
<organism evidence="2 3">
    <name type="scientific">Forsythia ovata</name>
    <dbReference type="NCBI Taxonomy" id="205694"/>
    <lineage>
        <taxon>Eukaryota</taxon>
        <taxon>Viridiplantae</taxon>
        <taxon>Streptophyta</taxon>
        <taxon>Embryophyta</taxon>
        <taxon>Tracheophyta</taxon>
        <taxon>Spermatophyta</taxon>
        <taxon>Magnoliopsida</taxon>
        <taxon>eudicotyledons</taxon>
        <taxon>Gunneridae</taxon>
        <taxon>Pentapetalae</taxon>
        <taxon>asterids</taxon>
        <taxon>lamiids</taxon>
        <taxon>Lamiales</taxon>
        <taxon>Oleaceae</taxon>
        <taxon>Forsythieae</taxon>
        <taxon>Forsythia</taxon>
    </lineage>
</organism>
<sequence>MATRTIVRHVSRSSQAMAECSARRKKLQKMSTSRSIHCMLELLHFAHLVDNKKEQEKLEKLARKGPKPEETTTTSSGGAGSISDTKPSGQPLQHLKRRLINTETMLS</sequence>
<feature type="region of interest" description="Disordered" evidence="1">
    <location>
        <begin position="56"/>
        <end position="107"/>
    </location>
</feature>
<protein>
    <submittedName>
        <fullName evidence="2">Uncharacterized protein</fullName>
    </submittedName>
</protein>
<evidence type="ECO:0000313" key="3">
    <source>
        <dbReference type="Proteomes" id="UP001604277"/>
    </source>
</evidence>
<accession>A0ABD1VG83</accession>
<feature type="compositionally biased region" description="Basic and acidic residues" evidence="1">
    <location>
        <begin position="56"/>
        <end position="70"/>
    </location>
</feature>
<comment type="caution">
    <text evidence="2">The sequence shown here is derived from an EMBL/GenBank/DDBJ whole genome shotgun (WGS) entry which is preliminary data.</text>
</comment>
<proteinExistence type="predicted"/>
<evidence type="ECO:0000313" key="2">
    <source>
        <dbReference type="EMBL" id="KAL2536357.1"/>
    </source>
</evidence>
<reference evidence="3" key="1">
    <citation type="submission" date="2024-07" db="EMBL/GenBank/DDBJ databases">
        <title>Two chromosome-level genome assemblies of Korean endemic species Abeliophyllum distichum and Forsythia ovata (Oleaceae).</title>
        <authorList>
            <person name="Jang H."/>
        </authorList>
    </citation>
    <scope>NUCLEOTIDE SEQUENCE [LARGE SCALE GENOMIC DNA]</scope>
</reference>